<keyword evidence="2" id="KW-1185">Reference proteome</keyword>
<organism evidence="1 2">
    <name type="scientific">Algoriphagus antarcticus</name>
    <dbReference type="NCBI Taxonomy" id="238540"/>
    <lineage>
        <taxon>Bacteria</taxon>
        <taxon>Pseudomonadati</taxon>
        <taxon>Bacteroidota</taxon>
        <taxon>Cytophagia</taxon>
        <taxon>Cytophagales</taxon>
        <taxon>Cyclobacteriaceae</taxon>
        <taxon>Algoriphagus</taxon>
    </lineage>
</organism>
<dbReference type="AlphaFoldDB" id="A0A3E0DJN9"/>
<evidence type="ECO:0008006" key="3">
    <source>
        <dbReference type="Google" id="ProtNLM"/>
    </source>
</evidence>
<evidence type="ECO:0000313" key="2">
    <source>
        <dbReference type="Proteomes" id="UP000256405"/>
    </source>
</evidence>
<dbReference type="Proteomes" id="UP000256405">
    <property type="component" value="Unassembled WGS sequence"/>
</dbReference>
<proteinExistence type="predicted"/>
<sequence>MKNEIILYRPDELAEHIEVRIEDETVWLSQQQMAALFDQTKQNISLHINNCFQENELEREATVKESLTVQKEANDKAQDRILQFGCSYLSRL</sequence>
<name>A0A3E0DJN9_9BACT</name>
<protein>
    <recommendedName>
        <fullName evidence="3">Virulence RhuM family protein</fullName>
    </recommendedName>
</protein>
<dbReference type="RefSeq" id="WP_240510993.1">
    <property type="nucleotide sequence ID" value="NZ_MSSW01000065.1"/>
</dbReference>
<accession>A0A3E0DJN9</accession>
<dbReference type="EMBL" id="QUNF01000022">
    <property type="protein sequence ID" value="REG82284.1"/>
    <property type="molecule type" value="Genomic_DNA"/>
</dbReference>
<comment type="caution">
    <text evidence="1">The sequence shown here is derived from an EMBL/GenBank/DDBJ whole genome shotgun (WGS) entry which is preliminary data.</text>
</comment>
<evidence type="ECO:0000313" key="1">
    <source>
        <dbReference type="EMBL" id="REG82284.1"/>
    </source>
</evidence>
<dbReference type="PANTHER" id="PTHR35810">
    <property type="entry name" value="CYTOPLASMIC PROTEIN-RELATED"/>
    <property type="match status" value="1"/>
</dbReference>
<dbReference type="PANTHER" id="PTHR35810:SF1">
    <property type="entry name" value="CYTOPLASMIC PROTEIN"/>
    <property type="match status" value="1"/>
</dbReference>
<gene>
    <name evidence="1" type="ORF">C8N25_12230</name>
</gene>
<reference evidence="1 2" key="1">
    <citation type="submission" date="2018-08" db="EMBL/GenBank/DDBJ databases">
        <title>Genomic Encyclopedia of Archaeal and Bacterial Type Strains, Phase II (KMG-II): from individual species to whole genera.</title>
        <authorList>
            <person name="Goeker M."/>
        </authorList>
    </citation>
    <scope>NUCLEOTIDE SEQUENCE [LARGE SCALE GENOMIC DNA]</scope>
    <source>
        <strain evidence="1 2">DSM 15986</strain>
    </source>
</reference>